<reference evidence="2 3" key="1">
    <citation type="submission" date="2018-11" db="EMBL/GenBank/DDBJ databases">
        <title>Clostridium sp. nov., a member of the family Erysipelotrichaceae isolated from pig faeces.</title>
        <authorList>
            <person name="Chang Y.-H."/>
        </authorList>
    </citation>
    <scope>NUCLEOTIDE SEQUENCE [LARGE SCALE GENOMIC DNA]</scope>
    <source>
        <strain evidence="2 3">YH-panp20</strain>
    </source>
</reference>
<name>A0A3N0HYB0_9FIRM</name>
<dbReference type="RefSeq" id="WP_128520823.1">
    <property type="nucleotide sequence ID" value="NZ_RJQC01000003.1"/>
</dbReference>
<keyword evidence="3" id="KW-1185">Reference proteome</keyword>
<dbReference type="AlphaFoldDB" id="A0A3N0HYB0"/>
<dbReference type="OrthoDB" id="9811314at2"/>
<gene>
    <name evidence="2" type="ORF">EDX97_09020</name>
</gene>
<feature type="domain" description="Peptidase M16 N-terminal" evidence="1">
    <location>
        <begin position="55"/>
        <end position="168"/>
    </location>
</feature>
<dbReference type="EMBL" id="RJQC01000003">
    <property type="protein sequence ID" value="RNM29759.1"/>
    <property type="molecule type" value="Genomic_DNA"/>
</dbReference>
<dbReference type="Proteomes" id="UP000276568">
    <property type="component" value="Unassembled WGS sequence"/>
</dbReference>
<dbReference type="InterPro" id="IPR011765">
    <property type="entry name" value="Pept_M16_N"/>
</dbReference>
<dbReference type="PANTHER" id="PTHR11851">
    <property type="entry name" value="METALLOPROTEASE"/>
    <property type="match status" value="1"/>
</dbReference>
<dbReference type="GO" id="GO:0046872">
    <property type="term" value="F:metal ion binding"/>
    <property type="evidence" value="ECO:0007669"/>
    <property type="project" value="InterPro"/>
</dbReference>
<dbReference type="InterPro" id="IPR011249">
    <property type="entry name" value="Metalloenz_LuxS/M16"/>
</dbReference>
<dbReference type="PANTHER" id="PTHR11851:SF134">
    <property type="entry name" value="ZINC-DEPENDENT PROTEASE"/>
    <property type="match status" value="1"/>
</dbReference>
<protein>
    <submittedName>
        <fullName evidence="2">Insulinase family protein</fullName>
    </submittedName>
</protein>
<organism evidence="2 3">
    <name type="scientific">Absicoccus porci</name>
    <dbReference type="NCBI Taxonomy" id="2486576"/>
    <lineage>
        <taxon>Bacteria</taxon>
        <taxon>Bacillati</taxon>
        <taxon>Bacillota</taxon>
        <taxon>Erysipelotrichia</taxon>
        <taxon>Erysipelotrichales</taxon>
        <taxon>Erysipelotrichaceae</taxon>
        <taxon>Absicoccus</taxon>
    </lineage>
</organism>
<dbReference type="InterPro" id="IPR050361">
    <property type="entry name" value="MPP/UQCRC_Complex"/>
</dbReference>
<proteinExistence type="predicted"/>
<evidence type="ECO:0000313" key="3">
    <source>
        <dbReference type="Proteomes" id="UP000276568"/>
    </source>
</evidence>
<dbReference type="Gene3D" id="3.30.830.10">
    <property type="entry name" value="Metalloenzyme, LuxS/M16 peptidase-like"/>
    <property type="match status" value="2"/>
</dbReference>
<evidence type="ECO:0000259" key="1">
    <source>
        <dbReference type="Pfam" id="PF00675"/>
    </source>
</evidence>
<dbReference type="SUPFAM" id="SSF63411">
    <property type="entry name" value="LuxS/MPP-like metallohydrolase"/>
    <property type="match status" value="2"/>
</dbReference>
<comment type="caution">
    <text evidence="2">The sequence shown here is derived from an EMBL/GenBank/DDBJ whole genome shotgun (WGS) entry which is preliminary data.</text>
</comment>
<evidence type="ECO:0000313" key="2">
    <source>
        <dbReference type="EMBL" id="RNM29759.1"/>
    </source>
</evidence>
<dbReference type="NCBIfam" id="NF047421">
    <property type="entry name" value="YfmH_fam"/>
    <property type="match status" value="1"/>
</dbReference>
<accession>A0A3N0HYB0</accession>
<sequence>MKQFNMIVKEETLDNGLHVILVKKPGYYRSLFMLAVNAGGFDIEQQYNDLHLHHRSGCAHFLEHQMFRLDGQDVTNQFAQMQASTNAFTTNNKTAYYFQTTADIEAPLNLLCDFVEELDIDTKSVNKEKGIILSEYDMYQQQPEQRLFKETWKSLYVNHPLRYDVLGTPEDISNMRVEDLSTFYHYNYDPSKLTLVGITGQDIDKIMDIIKENQTRHPSLLNGEVKRIIHSEPDSCARSEFSCAMDISTPFVCVGYKEKTETDIHLAIKKDQCIQMALDAAMTSLNPTYQTWLDNEIMTNINGAECDFNVDHSAILYYAQTHHPDAYIKMIDAMSKEFSKGMDPSIFKALKARAIAQMIRGFDSFENLAVELLEAHISGYDYWKQYEMITNLEVEQINAYLQTLDLEHPTITTIQPKNM</sequence>
<dbReference type="Pfam" id="PF00675">
    <property type="entry name" value="Peptidase_M16"/>
    <property type="match status" value="1"/>
</dbReference>